<evidence type="ECO:0000313" key="2">
    <source>
        <dbReference type="Proteomes" id="UP000830375"/>
    </source>
</evidence>
<comment type="caution">
    <text evidence="1">The sequence shown here is derived from an EMBL/GenBank/DDBJ whole genome shotgun (WGS) entry which is preliminary data.</text>
</comment>
<dbReference type="GO" id="GO:0016874">
    <property type="term" value="F:ligase activity"/>
    <property type="evidence" value="ECO:0007669"/>
    <property type="project" value="UniProtKB-KW"/>
</dbReference>
<accession>A0ABQ8L825</accession>
<keyword evidence="1" id="KW-0436">Ligase</keyword>
<reference evidence="1 2" key="1">
    <citation type="submission" date="2022-01" db="EMBL/GenBank/DDBJ databases">
        <title>A high-quality chromosome-level genome assembly of rohu carp, Labeo rohita.</title>
        <authorList>
            <person name="Arick M.A. II"/>
            <person name="Hsu C.-Y."/>
            <person name="Magbanua Z."/>
            <person name="Pechanova O."/>
            <person name="Grover C."/>
            <person name="Miller E."/>
            <person name="Thrash A."/>
            <person name="Ezzel L."/>
            <person name="Alam S."/>
            <person name="Benzie J."/>
            <person name="Hamilton M."/>
            <person name="Karsi A."/>
            <person name="Lawrence M.L."/>
            <person name="Peterson D.G."/>
        </authorList>
    </citation>
    <scope>NUCLEOTIDE SEQUENCE [LARGE SCALE GENOMIC DNA]</scope>
    <source>
        <strain evidence="2">BAU-BD-2019</strain>
        <tissue evidence="1">Blood</tissue>
    </source>
</reference>
<protein>
    <submittedName>
        <fullName evidence="1">Leucine--tRNA ligase</fullName>
    </submittedName>
</protein>
<sequence length="190" mass="21895">MHKNCPREPAFHEVPHLKTHEGPLEDTVLEDSETEYCGEETRDLRSILGRSPFTPFFHRLLEEVKEQAAKEPGSNEEKLHFCPGIIDFLFQNDLAIFPLLSGLLLGNVKRYASDEKNLEAKSKPEKTQDTNCHVEKWFGIVKHSIIKEKCVRPGTFVRKMLLSLQGRYTEHILQHNLSQELLLRPSSRGH</sequence>
<proteinExistence type="predicted"/>
<dbReference type="Proteomes" id="UP000830375">
    <property type="component" value="Unassembled WGS sequence"/>
</dbReference>
<name>A0ABQ8L825_LABRO</name>
<evidence type="ECO:0000313" key="1">
    <source>
        <dbReference type="EMBL" id="KAI2646896.1"/>
    </source>
</evidence>
<gene>
    <name evidence="1" type="ORF">H4Q32_029132</name>
</gene>
<organism evidence="1 2">
    <name type="scientific">Labeo rohita</name>
    <name type="common">Indian major carp</name>
    <name type="synonym">Cyprinus rohita</name>
    <dbReference type="NCBI Taxonomy" id="84645"/>
    <lineage>
        <taxon>Eukaryota</taxon>
        <taxon>Metazoa</taxon>
        <taxon>Chordata</taxon>
        <taxon>Craniata</taxon>
        <taxon>Vertebrata</taxon>
        <taxon>Euteleostomi</taxon>
        <taxon>Actinopterygii</taxon>
        <taxon>Neopterygii</taxon>
        <taxon>Teleostei</taxon>
        <taxon>Ostariophysi</taxon>
        <taxon>Cypriniformes</taxon>
        <taxon>Cyprinidae</taxon>
        <taxon>Labeoninae</taxon>
        <taxon>Labeonini</taxon>
        <taxon>Labeo</taxon>
    </lineage>
</organism>
<dbReference type="EMBL" id="JACTAM010000760">
    <property type="protein sequence ID" value="KAI2646896.1"/>
    <property type="molecule type" value="Genomic_DNA"/>
</dbReference>
<keyword evidence="2" id="KW-1185">Reference proteome</keyword>